<comment type="cofactor">
    <cofactor evidence="1">
        <name>pantetheine 4'-phosphate</name>
        <dbReference type="ChEBI" id="CHEBI:47942"/>
    </cofactor>
</comment>
<dbReference type="Gene3D" id="3.40.50.12780">
    <property type="entry name" value="N-terminal domain of ligase-like"/>
    <property type="match status" value="1"/>
</dbReference>
<dbReference type="InterPro" id="IPR020806">
    <property type="entry name" value="PKS_PP-bd"/>
</dbReference>
<dbReference type="SUPFAM" id="SSF47336">
    <property type="entry name" value="ACP-like"/>
    <property type="match status" value="5"/>
</dbReference>
<dbReference type="EMBL" id="BAEE01000011">
    <property type="protein sequence ID" value="GAB08435.1"/>
    <property type="molecule type" value="Genomic_DNA"/>
</dbReference>
<dbReference type="NCBIfam" id="NF003417">
    <property type="entry name" value="PRK04813.1"/>
    <property type="match status" value="5"/>
</dbReference>
<dbReference type="SUPFAM" id="SSF53474">
    <property type="entry name" value="alpha/beta-Hydrolases"/>
    <property type="match status" value="1"/>
</dbReference>
<gene>
    <name evidence="5" type="ORF">GOARA_011_00510</name>
</gene>
<dbReference type="InterPro" id="IPR000873">
    <property type="entry name" value="AMP-dep_synth/lig_dom"/>
</dbReference>
<protein>
    <submittedName>
        <fullName evidence="5">Putative non-ribosomal peptide synthetase</fullName>
    </submittedName>
</protein>
<dbReference type="PANTHER" id="PTHR45527:SF1">
    <property type="entry name" value="FATTY ACID SYNTHASE"/>
    <property type="match status" value="1"/>
</dbReference>
<dbReference type="InterPro" id="IPR006162">
    <property type="entry name" value="Ppantetheine_attach_site"/>
</dbReference>
<dbReference type="GO" id="GO:0009239">
    <property type="term" value="P:enterobactin biosynthetic process"/>
    <property type="evidence" value="ECO:0007669"/>
    <property type="project" value="TreeGrafter"/>
</dbReference>
<sequence length="5927" mass="623949">MSAARTVHIRVPADVTEAVLGTAPEAFATGSTEIMLAALARAVRGYQRDAGIVDDRPVSVQVERHGRDDAVIAHSEGRADLTRTVGWFTTIAPVLLDPADDAVHAVKAAKEELAGQPDAGAGFGVLRYGADSPLRQRPLPSIGFNFFGAGAAAGADTAPDLADELLPAADGPVLPPSLSARMRPANALTVNVSTVASDGGRELAADVGYDPAVLDEDEAADLGRRWVDELRAIVESVAAGDVGLSPSDVPGAQITQADLDDLAARYPGAAVWSLSPLQRGLYFQHELVADETDGLDVYATQAVIGFEGKVDEARLRSAIANVLARHRALRAGFVRAASGTVVAVIPSEVDPPVEVRDVSDDPDALDALAGAERLRPFDLAAPPVIRFVLARGTGSDSLVVTNHHILFDGWSGPLVLADLLSYYATGGPAIPGADVRPGAQGDFADYLAQIAATDQATSIAAWRTALAGLDGPTLVGTGAGVDRDGLPEQERSHLGPELTARLAAMGRERQVTVSTVLQAAWAVFLSRLTGNTTVCFGETVSGRPAQLDGVETMIGLFINTLPVAVTVDPDQTVTELVDGMQRAKVDVLDHQHVSLAEIAGAVGEQVLFDTLTLHESYPIDAESLENAAPAGDGLAVRDIDMVDATHYPLNLYTAPIQGREPGEQNETVAADDVAVTFKYLPGEFSAAQIRAFAEVYFEILRTMVADPDRRLRDIDPASEGLRREALDRAVGPVVEISRDTLPDGLAAQAAKTPTAVALRFGDREVTYREFAARVNTLARELIALGVGPEDAVAVCMPRSVEMLIALHAIVAAGGQYVPIDTEAPPERTQYMLDTAGVALALATDADIEPLRGTSARTVVVDAREPVDEAAADTPIADVDRRSPLRPAHAAYTLFTSGSTGRPKGVTLSHEAVVNRLLWGNDEFGWGADDIVVQKTPYTFDCSVPELFAPFLVGAALVIAKPGGHADPLYLADLVATTGATSMHFVPSMLSVFNDIVGGVPGVRDGLASLRWIYTTGEALPPAVAARTRELIPGARFYNLYGPTEAAIEITYEPVETVGDRIGIGVPVWNSTAYVLDEQLRPVPPGMPGELYLGGVQLARGYAARPDLTAERFVADPFAGTTTPSGESTPPGSLLYRTGDLVRILPGDDSAADRLEYLGRTDFQVKLRGQRIELGEIESAIAGAPGVVHAAATVVSAPGGAEHLVGYYAPASADEGTVKAAVADALPEYMRPTLWVPLDDIVLNTAGKLDRNALPSPEFAAEAAFRAPSTPAEAAIADTFADLLGLDEVSADADFFDLGGNSLTATQLAGRLSALTGTRVGVRVLFESPTPAALAALLDLDGSAGRDDQPVAERSAELPLSLAQQRMWFLNTFDPDTTAFNLPLAMRLLGPLDDAAMAAAVHDVLERHEVLRTRYPATDDGGARQEIVDADTAAAEVGYARHTVADPIAATAALCGQTFDVTRDIPIRIAVFAAPEGGEQVLAAVVHHIAADGVSLGLIGTEVMTAYAARAAGTAPQWQPLPVQFADVALRQRERLGSLDDPQSELAKQYAYWLDALSGLPEVTEIPGDRARPPVASMAGDTTYFTVPPEVVDGVRDVARSTGATDFMVVHAALAALIARLAGTADVVVGTPVAGRGDPETAGTVGMFVNTLVLRTPVDLAGDGEELVRAVRAVDSAALDNSEVPFEYLVEALAPTRTEAHTPLFQIQLAFQNFAAGSDGAGGVAGLVVEPVRPPVTAVQNDLTFVLAPDGAGGWTGQLPYATDLYDDETAQRLARRFVDLLAGLVAKPHLPVGDLPVLDDTERSEIERWSRGEDREVADDLIPEILAARAAAAPDSTALVFEGRTVSYGEFSTRVNTLARELIALGVGPEDAVAVCMPRSVEMLVALHGVIAAGGQYVPIDTTAPAERVEYMLDTVDAKLLLVRPDDTTHPVARAAAAGGARVHPLDATAATAPAAPVVDAERRAPLRPDHAVYTLFTSGSTGRPKGVTLSHRAVLNRLWWGLDEIAWNADDVIVQKTPYTFDCSVTELFAPFLVGATLVVARPGGHADPRYLADLIATERVTSVHFVPSMLAVFLDVVDDEQMARLTDLRHVSATGEALPPAVAAEVLDRLDVDLWNLYGPTEAAVEITYSKIGEVGDAIPIGKPVWNSTALVLDARLRPVPAGVPGELYLGGVQLARGYAARGDLSAERFVANPYGAPGERMYRTGDLVRWNTAGAGSEASGPIRHGELEYLGRTDFQVKLRGQRIELGEIESVIAAAPGVVHAAATVVPGPGGTEHLVGYVSSAGGPAVDTEAVKASVAASLPSYMVPTVWVALDDVVLNTAGKLDRNALPAPDFETVAAEFVTPASPDETAVAGVFAEVLGVERVSVTESFFDLGGNSLSATKLAARAGDALGADIAVRDVFEAPTVRDLVARMAGGAPVALPPVTAVEHRPHRIPLTNAQRRMWFINRFDPTLPTYNIPIGLRIGGDLDLDALRAAVDDVMARHEVLRTLFPDHDGVPYQLVLPADDAADLVDWGVVEDDEALATAAGTGFDLAEELPIRIRLRQVAATEHVLLVVVHHIAGDGHAGQVLARDLIGAYLARAAGTAPTWSPLPVQVADVAVWEEQVLGAADDPGSVLGAELEFWRKTLEAAPDLLELPTDFARPPVASMRGARTDFELSAATAGAVTRFAREHRVTPFMVVHAALAALLARLAGTDDVAVGTPIAGRGRRELDDVVGMFVNTLVLRTEVDPRASFAELVDEVRRVDLDAFAHAHLPFEYLVTELAPVRSEAFAPFAQVLLTVEEGAGPQPGDETAGGLSLSPLDVGEVPAKVDLLVGVVTDPRDGQPWRGSIEYATDLFTAETVAAFAARLEALLAGFTASPERPVGSAPLLNAAERAELLPMRSGQGVAPVVLADLFAAAAAEAPDVLAVVDGDGQRLTYGEIDERSNRLARWLIGRGVGADDLVALAIPRSAELLVAVWAVAKTGAGYVPIDPDYPAQRRSTMVDDSGARVGLIAAGLDDNGDAGECRWVRFGAELDGELAGLSSSAIAPAERVRPVTAENLAYVIYTSGSTGKPKGVAVSHAGIANLAAAAARDVSVPRAARVLGFVSPSFDVSVFDYLVATTARATLMYRPGPVVGGSELERWIVDNRVEYGFLTPSVLASLDPANTGSLRVLYAGGEAISKSLVNRWAPHLELRNLYGPTEATIAATLSAPLRAADERVPLGAPVLGVELLVLDSSLMPVPVGVSGELYLSGPGLARGYLGRSALTAERFVADPHGGAGRRMYRTGDVVRWMRDHDGALILDYVGRSDHQVKLRGLRIEVGEIETALTGATGVAAAVVLGVNDTGVQSTGESTGVTALAAYVVPERGAGLDPNDIRSEIAAGLPAYMVPSSITVIDELPMTPVGKLDTAALPAPVFAAADEHVVPQTTAEQAIAAVYADLLGVSRVGSTDSFFDLGGNSLSATRLVSRVGEVLGVEIGVRDVFEAPTVGELAARVARATEAALPTVTRVQSRPPALPLSFAQRRMWFINQFSPGASAGYNVPLAVRLTADAGGAGLDVAAMRAAVADVMARQETLRTRFVQTADGEVVAVIADPARAAGELDWLELAASSPDEATATAADIVTRGFDVSTDLPIRGAVIELAPTDHIVVLVLHHIAADGQSLTPLLDDLVRAYLARSAGRSPDFAPLPVDYVDYSLWQQRVLGDPDDPESRAAQQLAHWTGQLAGLPDVITLPTDRRRPAVASMRGAAVDFTVDAQVRAAARQLAAAHGTTEFAVTQAAVSALVARLSGTSDVAIGIPVAGRGQRELEPLVGMFVNTLVLRAEVESWDSFDALVDQASGVVVDALSHADVPFEHVVEALNPVRSESFAPLTQVFFTFEQNDPVDVDLGGLRVRGVDPGATAAKVDLNFALSVDARTDGYAGQLIYATDLFNEQTAAAIAGRFTALLGALVRSPHAAVGDHLILTDAERAHLAAQTAPVADTEHADSSLVERFAAAVAANPSATAVRAGASELRYRDLDRASSAIAAALVERGTRPGDLVGVATSRSTDLVATILGILKAGAAYLPLDTTNPVERLRYIVDDAHPRAVVVDEHTADLPVWSTMPGSVAVLRVDELLDASPLPDPVALPSAARAYVIYTSGSTGQPKGVEVTHRDVLVLLDTAQADFGFASDDVWTMFHSYAFDFSVWEMFGPLLTGGSVVVVDRDVARSPDEFLELLAAESVTVLSQTPSAFAQLALARRRRPAELSLRHVVFGGEELPFDLVRQWFDDNPADTATLVNMYGITETTVHVSYRPLDAATVTGGEASLIGRPLRSLAIHILDDRLQPVPDGVVGEMYVAGGQLAQGYLGRPGLTGTRFVANPFGPVGSRLYRTGDLARRVRGDIEYLGRGDSQVQLRGFRIELGEVRSALLTVGTVRDAAVVISGEGAGEMLVGYVVTDDGTVDAAAVREAAARLLPAYMVPSAIVALTALPLTANGKLDRRALPKPEALPTAAVEAVGPREEIVAAIFAEVLGVDEVGATDSFFDIGGNSLSATRVAARVSEALDTGVTVRDVFEAPTVRDLAARSGGAIARGPLVAGTRPELVPLAYAQQRMWFLNQFDTSSPAYNIPVALRVRGGVDTDALHAALGDVVTRHEVLRTVYPTVDGAPVQRVLDAGTARSQLDWAVVASAGEALELGSRGFDVTVDLPIRARVAADVDGHVVMIVVHHIASDAESMPVFTRDLIAAYVARTGGSEPGWTPLPVQYADYAIWQREQLGDPADDDSVLAGQTRYWAEKLAELPEVTDLPADRRRPAVADLSGAALRFEFGPRRSAAVHRIARHTGTTPFMVLHAALAATVSRLASTDDVAIGAAVAGRGQAELDELIGMFVNTVVLRTQHRGSDTAEQLLGQVAQVAMDAFSHADVPFEQVVEAVAPNRSTAHAPLFQVGINYLAGEVRNDTATGPSSIEVIDEAPPIAKVDLHAAFTEAPAAADRLLRGELTYATALFDEVTVAGFRDVFLTVLDAMTDDPAAVVADVDVLDETDRAELVPVVGDRGGLEPATAREIFARRTLDPARPAVIEGTRSLDYASFEALTNRLAREFIARGAGPESVVGVGLARSLEAAVLITAVLKAGGAYLPLDPALPPERLHHMVADANPLLIVVRPRDRAAFDFADADRIVTVGDLAPAPTASITPSADLTPRALARHSDGPVAGGELRGRLDVDSLAYLVYTSGSTGLPKAVAVSQRGLARLSQQHREWTGAAPGAGERAESISPGAGDTRVLAVAAIGFDGAFFELFAAFGLGLTLVVAPADVYAGDALVDVIVEHGVTHAVITPAVLATMDPARVVSLRHLGTAGEAVAPEVVSRWADSSDREMFNGYGPTETTVSATGAVLAPGEPIRIGRPVPGMAALVLDERLRPVGRGVVGELYLCGDKLARGYHGQHGLTAARFVANPYAADGSGERMYRTGDLVRWVGEPAQLEFVGRSDHQVKINGQRVELGEIDAALADQPGISSAVTIGVADRHGRDRLVGYLVPETVATIDTGAVLDALRRRLPAYMVPAALVTVDELPLTVIGKLDRRRLPIPEFPDDAEGYEAPANATERLVADVFAEVLDVDRVSVVQSFFDAGGNSLSATRVVGALRERTDADIALATLFADPTPRGVAAALTGAAGVANDVLITLRADGSRPPIFCIHPAGGLAWFYGGFAPYIEDRPIYGLQDPHVVLDEPEASSVEELAARYAREIRAVAPHGPYHLLGWSIGGYLAHAVAVELQRAGESVAYLGLMDSIALGGDVATDGSPEVDAHTEADAADLLGGWRELFDLGDDVTASSPEEVADVVRQQIAGMGLLDAGQVDRVMDSFANSAQIGAEYRPDVFDGSLQVFTATADKPDPAAVAASWRPYVTGGIANVDVDTHHLGMADADALPVVGPALQRGLDAVDRDVPRVRRSSNVKRRTT</sequence>
<dbReference type="InterPro" id="IPR045851">
    <property type="entry name" value="AMP-bd_C_sf"/>
</dbReference>
<dbReference type="GO" id="GO:0043041">
    <property type="term" value="P:amino acid activation for nonribosomal peptide biosynthetic process"/>
    <property type="evidence" value="ECO:0007669"/>
    <property type="project" value="TreeGrafter"/>
</dbReference>
<dbReference type="Gene3D" id="2.30.38.10">
    <property type="entry name" value="Luciferase, Domain 3"/>
    <property type="match status" value="4"/>
</dbReference>
<dbReference type="InterPro" id="IPR036736">
    <property type="entry name" value="ACP-like_sf"/>
</dbReference>
<dbReference type="CDD" id="cd17643">
    <property type="entry name" value="A_NRPS_Cytc1-like"/>
    <property type="match status" value="1"/>
</dbReference>
<reference evidence="5 6" key="1">
    <citation type="submission" date="2011-11" db="EMBL/GenBank/DDBJ databases">
        <title>Whole genome shotgun sequence of Gordonia araii NBRC 100433.</title>
        <authorList>
            <person name="Yoshida Y."/>
            <person name="Hosoyama A."/>
            <person name="Tsuchikane K."/>
            <person name="Katsumata H."/>
            <person name="Yamazaki S."/>
            <person name="Fujita N."/>
        </authorList>
    </citation>
    <scope>NUCLEOTIDE SEQUENCE [LARGE SCALE GENOMIC DNA]</scope>
    <source>
        <strain evidence="5 6">NBRC 100433</strain>
    </source>
</reference>
<dbReference type="CDD" id="cd19540">
    <property type="entry name" value="LCL_NRPS-like"/>
    <property type="match status" value="4"/>
</dbReference>
<keyword evidence="6" id="KW-1185">Reference proteome</keyword>
<keyword evidence="3" id="KW-0597">Phosphoprotein</keyword>
<dbReference type="InterPro" id="IPR009081">
    <property type="entry name" value="PP-bd_ACP"/>
</dbReference>
<evidence type="ECO:0000256" key="2">
    <source>
        <dbReference type="ARBA" id="ARBA00022450"/>
    </source>
</evidence>
<dbReference type="InterPro" id="IPR025110">
    <property type="entry name" value="AMP-bd_C"/>
</dbReference>
<feature type="domain" description="Carrier" evidence="4">
    <location>
        <begin position="5566"/>
        <end position="5641"/>
    </location>
</feature>
<dbReference type="Pfam" id="PF00668">
    <property type="entry name" value="Condensation"/>
    <property type="match status" value="5"/>
</dbReference>
<dbReference type="Pfam" id="PF00975">
    <property type="entry name" value="Thioesterase"/>
    <property type="match status" value="1"/>
</dbReference>
<dbReference type="InterPro" id="IPR001242">
    <property type="entry name" value="Condensation_dom"/>
</dbReference>
<dbReference type="Gene3D" id="1.10.1200.10">
    <property type="entry name" value="ACP-like"/>
    <property type="match status" value="4"/>
</dbReference>
<dbReference type="GO" id="GO:0047527">
    <property type="term" value="F:2,3-dihydroxybenzoate-serine ligase activity"/>
    <property type="evidence" value="ECO:0007669"/>
    <property type="project" value="TreeGrafter"/>
</dbReference>
<dbReference type="Proteomes" id="UP000035088">
    <property type="component" value="Unassembled WGS sequence"/>
</dbReference>
<dbReference type="OrthoDB" id="5475787at2"/>
<dbReference type="PROSITE" id="PS00012">
    <property type="entry name" value="PHOSPHOPANTETHEINE"/>
    <property type="match status" value="5"/>
</dbReference>
<dbReference type="FunFam" id="3.40.50.980:FF:000001">
    <property type="entry name" value="Non-ribosomal peptide synthetase"/>
    <property type="match status" value="2"/>
</dbReference>
<dbReference type="UniPathway" id="UPA00011"/>
<dbReference type="SUPFAM" id="SSF56801">
    <property type="entry name" value="Acetyl-CoA synthetase-like"/>
    <property type="match status" value="5"/>
</dbReference>
<accession>G7GXW0</accession>
<dbReference type="GO" id="GO:0009366">
    <property type="term" value="C:enterobactin synthetase complex"/>
    <property type="evidence" value="ECO:0007669"/>
    <property type="project" value="TreeGrafter"/>
</dbReference>
<feature type="domain" description="Carrier" evidence="4">
    <location>
        <begin position="4484"/>
        <end position="4559"/>
    </location>
</feature>
<dbReference type="GO" id="GO:0031177">
    <property type="term" value="F:phosphopantetheine binding"/>
    <property type="evidence" value="ECO:0007669"/>
    <property type="project" value="InterPro"/>
</dbReference>
<evidence type="ECO:0000256" key="3">
    <source>
        <dbReference type="ARBA" id="ARBA00022553"/>
    </source>
</evidence>
<evidence type="ECO:0000313" key="5">
    <source>
        <dbReference type="EMBL" id="GAB08435.1"/>
    </source>
</evidence>
<dbReference type="RefSeq" id="WP_007320513.1">
    <property type="nucleotide sequence ID" value="NZ_BAEE01000011.1"/>
</dbReference>
<dbReference type="PROSITE" id="PS50075">
    <property type="entry name" value="CARRIER"/>
    <property type="match status" value="5"/>
</dbReference>
<dbReference type="Gene3D" id="3.40.50.980">
    <property type="match status" value="8"/>
</dbReference>
<dbReference type="FunFam" id="1.10.1200.10:FF:000016">
    <property type="entry name" value="Non-ribosomal peptide synthase"/>
    <property type="match status" value="1"/>
</dbReference>
<dbReference type="Pfam" id="PF00550">
    <property type="entry name" value="PP-binding"/>
    <property type="match status" value="5"/>
</dbReference>
<dbReference type="SMART" id="SM00823">
    <property type="entry name" value="PKS_PP"/>
    <property type="match status" value="5"/>
</dbReference>
<feature type="domain" description="Carrier" evidence="4">
    <location>
        <begin position="1266"/>
        <end position="1341"/>
    </location>
</feature>
<dbReference type="InterPro" id="IPR001031">
    <property type="entry name" value="Thioesterase"/>
</dbReference>
<dbReference type="CDD" id="cd05930">
    <property type="entry name" value="A_NRPS"/>
    <property type="match status" value="2"/>
</dbReference>
<dbReference type="GO" id="GO:0005829">
    <property type="term" value="C:cytosol"/>
    <property type="evidence" value="ECO:0007669"/>
    <property type="project" value="TreeGrafter"/>
</dbReference>
<dbReference type="Pfam" id="PF00501">
    <property type="entry name" value="AMP-binding"/>
    <property type="match status" value="5"/>
</dbReference>
<dbReference type="Gene3D" id="3.30.559.30">
    <property type="entry name" value="Nonribosomal peptide synthetase, condensation domain"/>
    <property type="match status" value="6"/>
</dbReference>
<dbReference type="InterPro" id="IPR029058">
    <property type="entry name" value="AB_hydrolase_fold"/>
</dbReference>
<dbReference type="NCBIfam" id="TIGR01733">
    <property type="entry name" value="AA-adenyl-dom"/>
    <property type="match status" value="5"/>
</dbReference>
<dbReference type="PROSITE" id="PS00455">
    <property type="entry name" value="AMP_BINDING"/>
    <property type="match status" value="3"/>
</dbReference>
<dbReference type="FunFam" id="3.30.300.30:FF:000015">
    <property type="entry name" value="Nonribosomal peptide synthase SidD"/>
    <property type="match status" value="2"/>
</dbReference>
<feature type="domain" description="Carrier" evidence="4">
    <location>
        <begin position="3414"/>
        <end position="3489"/>
    </location>
</feature>
<dbReference type="InterPro" id="IPR023213">
    <property type="entry name" value="CAT-like_dom_sf"/>
</dbReference>
<dbReference type="InterPro" id="IPR020845">
    <property type="entry name" value="AMP-binding_CS"/>
</dbReference>
<dbReference type="Pfam" id="PF13193">
    <property type="entry name" value="AMP-binding_C"/>
    <property type="match status" value="4"/>
</dbReference>
<organism evidence="5 6">
    <name type="scientific">Gordonia araii NBRC 100433</name>
    <dbReference type="NCBI Taxonomy" id="1073574"/>
    <lineage>
        <taxon>Bacteria</taxon>
        <taxon>Bacillati</taxon>
        <taxon>Actinomycetota</taxon>
        <taxon>Actinomycetes</taxon>
        <taxon>Mycobacteriales</taxon>
        <taxon>Gordoniaceae</taxon>
        <taxon>Gordonia</taxon>
    </lineage>
</organism>
<name>G7GXW0_9ACTN</name>
<keyword evidence="2" id="KW-0596">Phosphopantetheine</keyword>
<proteinExistence type="predicted"/>
<feature type="domain" description="Carrier" evidence="4">
    <location>
        <begin position="2347"/>
        <end position="2422"/>
    </location>
</feature>
<dbReference type="SUPFAM" id="SSF52777">
    <property type="entry name" value="CoA-dependent acyltransferases"/>
    <property type="match status" value="11"/>
</dbReference>
<dbReference type="Gene3D" id="3.30.300.30">
    <property type="match status" value="5"/>
</dbReference>
<dbReference type="Gene3D" id="3.30.559.10">
    <property type="entry name" value="Chloramphenicol acetyltransferase-like domain"/>
    <property type="match status" value="5"/>
</dbReference>
<dbReference type="FunFam" id="3.40.50.12780:FF:000012">
    <property type="entry name" value="Non-ribosomal peptide synthetase"/>
    <property type="match status" value="3"/>
</dbReference>
<evidence type="ECO:0000256" key="1">
    <source>
        <dbReference type="ARBA" id="ARBA00001957"/>
    </source>
</evidence>
<dbReference type="PANTHER" id="PTHR45527">
    <property type="entry name" value="NONRIBOSOMAL PEPTIDE SYNTHETASE"/>
    <property type="match status" value="1"/>
</dbReference>
<evidence type="ECO:0000259" key="4">
    <source>
        <dbReference type="PROSITE" id="PS50075"/>
    </source>
</evidence>
<dbReference type="InterPro" id="IPR010071">
    <property type="entry name" value="AA_adenyl_dom"/>
</dbReference>
<dbReference type="GO" id="GO:0072330">
    <property type="term" value="P:monocarboxylic acid biosynthetic process"/>
    <property type="evidence" value="ECO:0007669"/>
    <property type="project" value="UniProtKB-ARBA"/>
</dbReference>
<dbReference type="STRING" id="1073574.GOARA_011_00510"/>
<comment type="caution">
    <text evidence="5">The sequence shown here is derived from an EMBL/GenBank/DDBJ whole genome shotgun (WGS) entry which is preliminary data.</text>
</comment>
<evidence type="ECO:0000313" key="6">
    <source>
        <dbReference type="Proteomes" id="UP000035088"/>
    </source>
</evidence>
<dbReference type="InterPro" id="IPR042099">
    <property type="entry name" value="ANL_N_sf"/>
</dbReference>
<dbReference type="Gene3D" id="3.40.50.1820">
    <property type="entry name" value="alpha/beta hydrolase"/>
    <property type="match status" value="1"/>
</dbReference>
<dbReference type="GO" id="GO:0008610">
    <property type="term" value="P:lipid biosynthetic process"/>
    <property type="evidence" value="ECO:0007669"/>
    <property type="project" value="UniProtKB-ARBA"/>
</dbReference>